<dbReference type="OrthoDB" id="385700at2157"/>
<evidence type="ECO:0000313" key="6">
    <source>
        <dbReference type="Proteomes" id="UP000187321"/>
    </source>
</evidence>
<proteinExistence type="predicted"/>
<geneLocation type="plasmid" evidence="3">
    <name>unnamed2</name>
</geneLocation>
<dbReference type="GeneID" id="30957816"/>
<gene>
    <name evidence="3" type="ORF">BB347_17695</name>
    <name evidence="4" type="ORF">SAMN05421809_3546</name>
</gene>
<keyword evidence="5" id="KW-1185">Reference proteome</keyword>
<feature type="compositionally biased region" description="Low complexity" evidence="1">
    <location>
        <begin position="86"/>
        <end position="100"/>
    </location>
</feature>
<dbReference type="Proteomes" id="UP000185687">
    <property type="component" value="Unassembled WGS sequence"/>
</dbReference>
<evidence type="ECO:0000313" key="3">
    <source>
        <dbReference type="EMBL" id="APX98540.1"/>
    </source>
</evidence>
<feature type="compositionally biased region" description="Basic residues" evidence="1">
    <location>
        <begin position="58"/>
        <end position="68"/>
    </location>
</feature>
<organism evidence="4 5">
    <name type="scientific">Natronorubrum daqingense</name>
    <dbReference type="NCBI Taxonomy" id="588898"/>
    <lineage>
        <taxon>Archaea</taxon>
        <taxon>Methanobacteriati</taxon>
        <taxon>Methanobacteriota</taxon>
        <taxon>Stenosarchaea group</taxon>
        <taxon>Halobacteria</taxon>
        <taxon>Halobacteriales</taxon>
        <taxon>Natrialbaceae</taxon>
        <taxon>Natronorubrum</taxon>
    </lineage>
</organism>
<sequence>MNLVQGVVGVLIVLFLFANLLHPGGWIITTVIVIGLIVAYAALEFMPEYLLVTNQGKNARKDKRRQRRASGLNPFSRTSSSDEARQTQSQQSTGESSSSGSGSGGNDE</sequence>
<evidence type="ECO:0000313" key="4">
    <source>
        <dbReference type="EMBL" id="SIS05074.1"/>
    </source>
</evidence>
<keyword evidence="2" id="KW-1133">Transmembrane helix</keyword>
<reference evidence="3 6" key="1">
    <citation type="submission" date="2017-01" db="EMBL/GenBank/DDBJ databases">
        <title>Complete genome sequence of Haloterrigena daqingensis type strain (JX313T).</title>
        <authorList>
            <person name="Shuang W."/>
        </authorList>
    </citation>
    <scope>NUCLEOTIDE SEQUENCE [LARGE SCALE GENOMIC DNA]</scope>
    <source>
        <strain evidence="6">JX313</strain>
        <strain evidence="3">JX313T</strain>
        <plasmid evidence="6">Plasmid unnamed2</plasmid>
        <plasmid evidence="3">unnamed2</plasmid>
    </source>
</reference>
<dbReference type="Proteomes" id="UP000187321">
    <property type="component" value="Plasmid unnamed2"/>
</dbReference>
<name>A0A1N7FXP8_9EURY</name>
<keyword evidence="2" id="KW-0812">Transmembrane</keyword>
<evidence type="ECO:0000313" key="5">
    <source>
        <dbReference type="Proteomes" id="UP000185687"/>
    </source>
</evidence>
<evidence type="ECO:0000256" key="2">
    <source>
        <dbReference type="SAM" id="Phobius"/>
    </source>
</evidence>
<dbReference type="EMBL" id="FTNP01000008">
    <property type="protein sequence ID" value="SIS05074.1"/>
    <property type="molecule type" value="Genomic_DNA"/>
</dbReference>
<keyword evidence="3" id="KW-0614">Plasmid</keyword>
<dbReference type="RefSeq" id="WP_076583938.1">
    <property type="nucleotide sequence ID" value="NZ_CP019329.1"/>
</dbReference>
<feature type="transmembrane region" description="Helical" evidence="2">
    <location>
        <begin position="28"/>
        <end position="51"/>
    </location>
</feature>
<protein>
    <submittedName>
        <fullName evidence="4">Uncharacterized protein</fullName>
    </submittedName>
</protein>
<dbReference type="EMBL" id="CP019329">
    <property type="protein sequence ID" value="APX98540.1"/>
    <property type="molecule type" value="Genomic_DNA"/>
</dbReference>
<keyword evidence="2" id="KW-0472">Membrane</keyword>
<accession>A0A1N7FXP8</accession>
<feature type="region of interest" description="Disordered" evidence="1">
    <location>
        <begin position="56"/>
        <end position="108"/>
    </location>
</feature>
<dbReference type="AlphaFoldDB" id="A0A1N7FXP8"/>
<evidence type="ECO:0000256" key="1">
    <source>
        <dbReference type="SAM" id="MobiDB-lite"/>
    </source>
</evidence>
<dbReference type="KEGG" id="hda:BB347_17695"/>
<reference evidence="4 5" key="2">
    <citation type="submission" date="2017-01" db="EMBL/GenBank/DDBJ databases">
        <authorList>
            <person name="Mah S.A."/>
            <person name="Swanson W.J."/>
            <person name="Moy G.W."/>
            <person name="Vacquier V.D."/>
        </authorList>
    </citation>
    <scope>NUCLEOTIDE SEQUENCE [LARGE SCALE GENOMIC DNA]</scope>
    <source>
        <strain evidence="4 5">CGMCC 1.8909</strain>
    </source>
</reference>